<dbReference type="EMBL" id="CP002403">
    <property type="protein sequence ID" value="ADU22599.1"/>
    <property type="molecule type" value="Genomic_DNA"/>
</dbReference>
<dbReference type="HOGENOM" id="CLU_2331946_0_0_9"/>
<feature type="transmembrane region" description="Helical" evidence="2">
    <location>
        <begin position="30"/>
        <end position="48"/>
    </location>
</feature>
<reference evidence="3 4" key="1">
    <citation type="journal article" date="2011" name="J. Bacteriol.">
        <title>Complete genome of the cellulolytic ruminal bacterium Ruminococcus albus 7.</title>
        <authorList>
            <person name="Suen G."/>
            <person name="Stevenson D.M."/>
            <person name="Bruce D.C."/>
            <person name="Chertkov O."/>
            <person name="Copeland A."/>
            <person name="Cheng J.F."/>
            <person name="Detter C."/>
            <person name="Detter J.C."/>
            <person name="Goodwin L.A."/>
            <person name="Han C.S."/>
            <person name="Hauser L.J."/>
            <person name="Ivanova N.N."/>
            <person name="Kyrpides N.C."/>
            <person name="Land M.L."/>
            <person name="Lapidus A."/>
            <person name="Lucas S."/>
            <person name="Ovchinnikova G."/>
            <person name="Pitluck S."/>
            <person name="Tapia R."/>
            <person name="Woyke T."/>
            <person name="Boyum J."/>
            <person name="Mead D."/>
            <person name="Weimer P.J."/>
        </authorList>
    </citation>
    <scope>NUCLEOTIDE SEQUENCE [LARGE SCALE GENOMIC DNA]</scope>
    <source>
        <strain evidence="4">ATCC 27210 / DSM 20455 / JCM 14654 / NCDO 2250 / 7</strain>
    </source>
</reference>
<keyword evidence="2" id="KW-0472">Membrane</keyword>
<dbReference type="eggNOG" id="ENOG50325WD">
    <property type="taxonomic scope" value="Bacteria"/>
</dbReference>
<keyword evidence="2" id="KW-0812">Transmembrane</keyword>
<accession>E6UBH9</accession>
<evidence type="ECO:0000256" key="1">
    <source>
        <dbReference type="SAM" id="MobiDB-lite"/>
    </source>
</evidence>
<dbReference type="STRING" id="697329.Rumal_2111"/>
<name>E6UBH9_RUMA7</name>
<dbReference type="Proteomes" id="UP000006919">
    <property type="component" value="Chromosome"/>
</dbReference>
<gene>
    <name evidence="3" type="ordered locus">Rumal_2111</name>
</gene>
<feature type="region of interest" description="Disordered" evidence="1">
    <location>
        <begin position="78"/>
        <end position="98"/>
    </location>
</feature>
<keyword evidence="2" id="KW-1133">Transmembrane helix</keyword>
<dbReference type="AlphaFoldDB" id="E6UBH9"/>
<evidence type="ECO:0000256" key="2">
    <source>
        <dbReference type="SAM" id="Phobius"/>
    </source>
</evidence>
<evidence type="ECO:0000313" key="3">
    <source>
        <dbReference type="EMBL" id="ADU22599.1"/>
    </source>
</evidence>
<protein>
    <submittedName>
        <fullName evidence="3">Uncharacterized protein</fullName>
    </submittedName>
</protein>
<sequence>MSENENKQTEPSEIITDPPGNNNNDKSSKGLVIGLCLGIAIGLTTGMLREDIFLWTTRGLVIGLCFGTTYDCFGNKKNSNADISEEQKNLENAEDTEG</sequence>
<organism evidence="3 4">
    <name type="scientific">Ruminococcus albus (strain ATCC 27210 / DSM 20455 / JCM 14654 / NCDO 2250 / 7)</name>
    <dbReference type="NCBI Taxonomy" id="697329"/>
    <lineage>
        <taxon>Bacteria</taxon>
        <taxon>Bacillati</taxon>
        <taxon>Bacillota</taxon>
        <taxon>Clostridia</taxon>
        <taxon>Eubacteriales</taxon>
        <taxon>Oscillospiraceae</taxon>
        <taxon>Ruminococcus</taxon>
    </lineage>
</organism>
<dbReference type="KEGG" id="ral:Rumal_2111"/>
<proteinExistence type="predicted"/>
<feature type="region of interest" description="Disordered" evidence="1">
    <location>
        <begin position="1"/>
        <end position="25"/>
    </location>
</feature>
<evidence type="ECO:0000313" key="4">
    <source>
        <dbReference type="Proteomes" id="UP000006919"/>
    </source>
</evidence>
<dbReference type="RefSeq" id="WP_013498756.1">
    <property type="nucleotide sequence ID" value="NC_014833.1"/>
</dbReference>
<feature type="compositionally biased region" description="Basic and acidic residues" evidence="1">
    <location>
        <begin position="1"/>
        <end position="10"/>
    </location>
</feature>